<name>A0A1I7ZID2_9BILA</name>
<keyword evidence="1" id="KW-1185">Reference proteome</keyword>
<dbReference type="Proteomes" id="UP000095287">
    <property type="component" value="Unplaced"/>
</dbReference>
<protein>
    <submittedName>
        <fullName evidence="2">Astacin domain-containing protein</fullName>
    </submittedName>
</protein>
<reference evidence="2" key="1">
    <citation type="submission" date="2016-11" db="UniProtKB">
        <authorList>
            <consortium name="WormBaseParasite"/>
        </authorList>
    </citation>
    <scope>IDENTIFICATION</scope>
</reference>
<evidence type="ECO:0000313" key="2">
    <source>
        <dbReference type="WBParaSite" id="L893_g26722.t1"/>
    </source>
</evidence>
<accession>A0A1I7ZID2</accession>
<dbReference type="WBParaSite" id="L893_g26722.t1">
    <property type="protein sequence ID" value="L893_g26722.t1"/>
    <property type="gene ID" value="L893_g26722"/>
</dbReference>
<organism evidence="1 2">
    <name type="scientific">Steinernema glaseri</name>
    <dbReference type="NCBI Taxonomy" id="37863"/>
    <lineage>
        <taxon>Eukaryota</taxon>
        <taxon>Metazoa</taxon>
        <taxon>Ecdysozoa</taxon>
        <taxon>Nematoda</taxon>
        <taxon>Chromadorea</taxon>
        <taxon>Rhabditida</taxon>
        <taxon>Tylenchina</taxon>
        <taxon>Panagrolaimomorpha</taxon>
        <taxon>Strongyloidoidea</taxon>
        <taxon>Steinernematidae</taxon>
        <taxon>Steinernema</taxon>
    </lineage>
</organism>
<evidence type="ECO:0000313" key="1">
    <source>
        <dbReference type="Proteomes" id="UP000095287"/>
    </source>
</evidence>
<sequence length="150" mass="16806">MVRLIRVVLLPKQILKEIIHADNPGSEDVPNPQIDSHEILGRSAQAPIWTGEHSVLFWANKTNMNVSTMYFEPFHSSGKCQQMDAYRSGVFNSDGQNQIGVDEYGGTVAAPQKPFSANGKHKGKPLSKRYVYAMRQRRGDMEMATGRDMP</sequence>
<proteinExistence type="predicted"/>
<dbReference type="AlphaFoldDB" id="A0A1I7ZID2"/>